<protein>
    <recommendedName>
        <fullName evidence="8">VOC domain-containing protein</fullName>
    </recommendedName>
</protein>
<dbReference type="SMART" id="SM00421">
    <property type="entry name" value="HTH_LUXR"/>
    <property type="match status" value="1"/>
</dbReference>
<keyword evidence="7" id="KW-1185">Reference proteome</keyword>
<dbReference type="Pfam" id="PF00196">
    <property type="entry name" value="GerE"/>
    <property type="match status" value="1"/>
</dbReference>
<dbReference type="PROSITE" id="PS50043">
    <property type="entry name" value="HTH_LUXR_2"/>
    <property type="match status" value="1"/>
</dbReference>
<dbReference type="PANTHER" id="PTHR44688:SF16">
    <property type="entry name" value="DNA-BINDING TRANSCRIPTIONAL ACTIVATOR DEVR_DOSR"/>
    <property type="match status" value="1"/>
</dbReference>
<evidence type="ECO:0000256" key="2">
    <source>
        <dbReference type="ARBA" id="ARBA00023125"/>
    </source>
</evidence>
<evidence type="ECO:0000256" key="3">
    <source>
        <dbReference type="ARBA" id="ARBA00023163"/>
    </source>
</evidence>
<dbReference type="OrthoDB" id="9804944at2"/>
<keyword evidence="1" id="KW-0805">Transcription regulation</keyword>
<evidence type="ECO:0000313" key="6">
    <source>
        <dbReference type="EMBL" id="TCC60429.1"/>
    </source>
</evidence>
<dbReference type="InterPro" id="IPR037523">
    <property type="entry name" value="VOC_core"/>
</dbReference>
<dbReference type="SUPFAM" id="SSF46894">
    <property type="entry name" value="C-terminal effector domain of the bipartite response regulators"/>
    <property type="match status" value="1"/>
</dbReference>
<gene>
    <name evidence="6" type="ORF">E0H73_21085</name>
</gene>
<accession>A0A4R0KJN9</accession>
<dbReference type="Gene3D" id="3.10.180.10">
    <property type="entry name" value="2,3-Dihydroxybiphenyl 1,2-Dioxygenase, domain 1"/>
    <property type="match status" value="1"/>
</dbReference>
<dbReference type="RefSeq" id="WP_131359052.1">
    <property type="nucleotide sequence ID" value="NZ_SJKB01000006.1"/>
</dbReference>
<reference evidence="6 7" key="1">
    <citation type="submission" date="2019-02" db="EMBL/GenBank/DDBJ databases">
        <title>Kribbella capetownensis sp. nov. and Kribbella speibonae sp. nov., isolated from soil.</title>
        <authorList>
            <person name="Curtis S.M."/>
            <person name="Norton I."/>
            <person name="Everest G.J."/>
            <person name="Meyers P.R."/>
        </authorList>
    </citation>
    <scope>NUCLEOTIDE SEQUENCE [LARGE SCALE GENOMIC DNA]</scope>
    <source>
        <strain evidence="6 7">NRRL B-24813</strain>
    </source>
</reference>
<dbReference type="InterPro" id="IPR036388">
    <property type="entry name" value="WH-like_DNA-bd_sf"/>
</dbReference>
<dbReference type="InterPro" id="IPR000792">
    <property type="entry name" value="Tscrpt_reg_LuxR_C"/>
</dbReference>
<dbReference type="AlphaFoldDB" id="A0A4R0KJN9"/>
<dbReference type="GO" id="GO:0006355">
    <property type="term" value="P:regulation of DNA-templated transcription"/>
    <property type="evidence" value="ECO:0007669"/>
    <property type="project" value="InterPro"/>
</dbReference>
<proteinExistence type="predicted"/>
<dbReference type="EMBL" id="SJKB01000006">
    <property type="protein sequence ID" value="TCC60429.1"/>
    <property type="molecule type" value="Genomic_DNA"/>
</dbReference>
<dbReference type="InterPro" id="IPR016032">
    <property type="entry name" value="Sig_transdc_resp-reg_C-effctor"/>
</dbReference>
<evidence type="ECO:0000259" key="5">
    <source>
        <dbReference type="PROSITE" id="PS51819"/>
    </source>
</evidence>
<evidence type="ECO:0000313" key="7">
    <source>
        <dbReference type="Proteomes" id="UP000291144"/>
    </source>
</evidence>
<name>A0A4R0KJN9_9ACTN</name>
<keyword evidence="2" id="KW-0238">DNA-binding</keyword>
<dbReference type="Pfam" id="PF00903">
    <property type="entry name" value="Glyoxalase"/>
    <property type="match status" value="1"/>
</dbReference>
<dbReference type="InterPro" id="IPR004360">
    <property type="entry name" value="Glyas_Fos-R_dOase_dom"/>
</dbReference>
<evidence type="ECO:0008006" key="8">
    <source>
        <dbReference type="Google" id="ProtNLM"/>
    </source>
</evidence>
<dbReference type="PANTHER" id="PTHR44688">
    <property type="entry name" value="DNA-BINDING TRANSCRIPTIONAL ACTIVATOR DEVR_DOSR"/>
    <property type="match status" value="1"/>
</dbReference>
<sequence length="205" mass="22452">MGTRGRPRHPDVLTPAEWHVVHAVRHGMSNREIARRRGVSLDAVKFHVANALLKLGLERRAELRTWRGVPADSALHGQGGSDMVLQLGTIGQIARPVSNIQTAVDFYGGTLGLPHLYTFGDLAFFDCGGTRLFLSANDGPVGEPSVLYFRVGNIQSAYDELRARGVEFENAPHLIHKHDNGVEEWMAFFPDPDGHLLAIMAQVGG</sequence>
<keyword evidence="3" id="KW-0804">Transcription</keyword>
<dbReference type="GO" id="GO:0003677">
    <property type="term" value="F:DNA binding"/>
    <property type="evidence" value="ECO:0007669"/>
    <property type="project" value="UniProtKB-KW"/>
</dbReference>
<organism evidence="6 7">
    <name type="scientific">Kribbella pittospori</name>
    <dbReference type="NCBI Taxonomy" id="722689"/>
    <lineage>
        <taxon>Bacteria</taxon>
        <taxon>Bacillati</taxon>
        <taxon>Actinomycetota</taxon>
        <taxon>Actinomycetes</taxon>
        <taxon>Propionibacteriales</taxon>
        <taxon>Kribbellaceae</taxon>
        <taxon>Kribbella</taxon>
    </lineage>
</organism>
<comment type="caution">
    <text evidence="6">The sequence shown here is derived from an EMBL/GenBank/DDBJ whole genome shotgun (WGS) entry which is preliminary data.</text>
</comment>
<feature type="domain" description="HTH luxR-type" evidence="4">
    <location>
        <begin position="6"/>
        <end position="71"/>
    </location>
</feature>
<evidence type="ECO:0000259" key="4">
    <source>
        <dbReference type="PROSITE" id="PS50043"/>
    </source>
</evidence>
<dbReference type="InterPro" id="IPR029068">
    <property type="entry name" value="Glyas_Bleomycin-R_OHBP_Dase"/>
</dbReference>
<feature type="domain" description="VOC" evidence="5">
    <location>
        <begin position="89"/>
        <end position="202"/>
    </location>
</feature>
<dbReference type="PROSITE" id="PS51819">
    <property type="entry name" value="VOC"/>
    <property type="match status" value="1"/>
</dbReference>
<dbReference type="Proteomes" id="UP000291144">
    <property type="component" value="Unassembled WGS sequence"/>
</dbReference>
<dbReference type="CDD" id="cd06587">
    <property type="entry name" value="VOC"/>
    <property type="match status" value="1"/>
</dbReference>
<dbReference type="PRINTS" id="PR00038">
    <property type="entry name" value="HTHLUXR"/>
</dbReference>
<dbReference type="CDD" id="cd06170">
    <property type="entry name" value="LuxR_C_like"/>
    <property type="match status" value="1"/>
</dbReference>
<dbReference type="SUPFAM" id="SSF54593">
    <property type="entry name" value="Glyoxalase/Bleomycin resistance protein/Dihydroxybiphenyl dioxygenase"/>
    <property type="match status" value="1"/>
</dbReference>
<evidence type="ECO:0000256" key="1">
    <source>
        <dbReference type="ARBA" id="ARBA00023015"/>
    </source>
</evidence>
<dbReference type="Gene3D" id="1.10.10.10">
    <property type="entry name" value="Winged helix-like DNA-binding domain superfamily/Winged helix DNA-binding domain"/>
    <property type="match status" value="1"/>
</dbReference>